<gene>
    <name evidence="7" type="ORF">EI16_08215</name>
</gene>
<dbReference type="PANTHER" id="PTHR37507">
    <property type="entry name" value="SPORULATION PROTEIN YDCC"/>
    <property type="match status" value="1"/>
</dbReference>
<comment type="caution">
    <text evidence="7">The sequence shown here is derived from an EMBL/GenBank/DDBJ whole genome shotgun (WGS) entry which is preliminary data.</text>
</comment>
<keyword evidence="8" id="KW-1185">Reference proteome</keyword>
<evidence type="ECO:0000256" key="4">
    <source>
        <dbReference type="ARBA" id="ARBA00022927"/>
    </source>
</evidence>
<evidence type="ECO:0000313" key="7">
    <source>
        <dbReference type="EMBL" id="KDN96253.1"/>
    </source>
</evidence>
<dbReference type="AlphaFoldDB" id="A0A066ZR38"/>
<keyword evidence="2" id="KW-0813">Transport</keyword>
<dbReference type="Pfam" id="PF17131">
    <property type="entry name" value="LolA_like"/>
    <property type="match status" value="1"/>
</dbReference>
<evidence type="ECO:0000256" key="1">
    <source>
        <dbReference type="ARBA" id="ARBA00011245"/>
    </source>
</evidence>
<evidence type="ECO:0000313" key="8">
    <source>
        <dbReference type="Proteomes" id="UP000027341"/>
    </source>
</evidence>
<keyword evidence="3 5" id="KW-0732">Signal</keyword>
<dbReference type="PANTHER" id="PTHR37507:SF2">
    <property type="entry name" value="SPORULATION PROTEIN YDCC"/>
    <property type="match status" value="1"/>
</dbReference>
<feature type="domain" description="Uncharacterized protein TP-0789" evidence="6">
    <location>
        <begin position="76"/>
        <end position="257"/>
    </location>
</feature>
<reference evidence="7 8" key="1">
    <citation type="submission" date="2014-04" db="EMBL/GenBank/DDBJ databases">
        <title>Draft genome sequence of Hydrogenovibrio marinus MH-110, a model organism for aerobic H2 metabolism.</title>
        <authorList>
            <person name="Cha H.J."/>
            <person name="Jo B.H."/>
            <person name="Hwang B.H."/>
        </authorList>
    </citation>
    <scope>NUCLEOTIDE SEQUENCE [LARGE SCALE GENOMIC DNA]</scope>
    <source>
        <strain evidence="7 8">MH-110</strain>
    </source>
</reference>
<dbReference type="InterPro" id="IPR033399">
    <property type="entry name" value="TP_0789-like"/>
</dbReference>
<feature type="chain" id="PRO_5001632381" description="Uncharacterized protein TP-0789 domain-containing protein" evidence="5">
    <location>
        <begin position="26"/>
        <end position="259"/>
    </location>
</feature>
<dbReference type="EMBL" id="JMIU01000001">
    <property type="protein sequence ID" value="KDN96253.1"/>
    <property type="molecule type" value="Genomic_DNA"/>
</dbReference>
<dbReference type="Proteomes" id="UP000027341">
    <property type="component" value="Unassembled WGS sequence"/>
</dbReference>
<dbReference type="GO" id="GO:0015031">
    <property type="term" value="P:protein transport"/>
    <property type="evidence" value="ECO:0007669"/>
    <property type="project" value="UniProtKB-KW"/>
</dbReference>
<dbReference type="SUPFAM" id="SSF89392">
    <property type="entry name" value="Prokaryotic lipoproteins and lipoprotein localization factors"/>
    <property type="match status" value="1"/>
</dbReference>
<dbReference type="CDD" id="cd16329">
    <property type="entry name" value="LolA_like"/>
    <property type="match status" value="1"/>
</dbReference>
<name>A0A066ZR38_HYDMR</name>
<evidence type="ECO:0000256" key="2">
    <source>
        <dbReference type="ARBA" id="ARBA00022448"/>
    </source>
</evidence>
<dbReference type="InterPro" id="IPR029046">
    <property type="entry name" value="LolA/LolB/LppX"/>
</dbReference>
<evidence type="ECO:0000256" key="5">
    <source>
        <dbReference type="SAM" id="SignalP"/>
    </source>
</evidence>
<dbReference type="STRING" id="28885.EI16_08215"/>
<keyword evidence="4" id="KW-0653">Protein transport</keyword>
<evidence type="ECO:0000256" key="3">
    <source>
        <dbReference type="ARBA" id="ARBA00022729"/>
    </source>
</evidence>
<evidence type="ECO:0000259" key="6">
    <source>
        <dbReference type="Pfam" id="PF17131"/>
    </source>
</evidence>
<comment type="subunit">
    <text evidence="1">Monomer.</text>
</comment>
<dbReference type="InterPro" id="IPR052944">
    <property type="entry name" value="Sporulation_related"/>
</dbReference>
<feature type="signal peptide" evidence="5">
    <location>
        <begin position="1"/>
        <end position="25"/>
    </location>
</feature>
<organism evidence="7 8">
    <name type="scientific">Hydrogenovibrio marinus</name>
    <dbReference type="NCBI Taxonomy" id="28885"/>
    <lineage>
        <taxon>Bacteria</taxon>
        <taxon>Pseudomonadati</taxon>
        <taxon>Pseudomonadota</taxon>
        <taxon>Gammaproteobacteria</taxon>
        <taxon>Thiotrichales</taxon>
        <taxon>Piscirickettsiaceae</taxon>
        <taxon>Hydrogenovibrio</taxon>
    </lineage>
</organism>
<proteinExistence type="predicted"/>
<dbReference type="Gene3D" id="2.50.20.10">
    <property type="entry name" value="Lipoprotein localisation LolA/LolB/LppX"/>
    <property type="match status" value="1"/>
</dbReference>
<sequence>MCRLSQSFLISFLSLLLFSPHIAYAAESSDKVDVQALVRHVDNLWRGTTSHADMTMTVKTQHYQRELTLEAWSRGTENSLVVIQDPIKDRGIATLKVGENIWNYLPKINRVTKIPPSMMSGSWMGSHFTNDDLVKENTFEADYNVSLTFSGMRDGQKIYEITALPKENAAVVWGKVVMDVIQSSLTPTRADYYDEDGKLIRRMTFSDFKKVNDKIVPMIMKLQPEDKPTESTVLEYNKIEFNVSVPQSFFSLQSLKRRH</sequence>
<protein>
    <recommendedName>
        <fullName evidence="6">Uncharacterized protein TP-0789 domain-containing protein</fullName>
    </recommendedName>
</protein>
<accession>A0A066ZR38</accession>